<dbReference type="EMBL" id="BK016119">
    <property type="protein sequence ID" value="DAF96587.1"/>
    <property type="molecule type" value="Genomic_DNA"/>
</dbReference>
<proteinExistence type="predicted"/>
<organism evidence="2">
    <name type="scientific">Inoviridae sp. ctTUL13</name>
    <dbReference type="NCBI Taxonomy" id="2825782"/>
    <lineage>
        <taxon>Viruses</taxon>
        <taxon>Monodnaviria</taxon>
        <taxon>Loebvirae</taxon>
        <taxon>Hofneiviricota</taxon>
        <taxon>Faserviricetes</taxon>
        <taxon>Tubulavirales</taxon>
        <taxon>Inoviridae</taxon>
    </lineage>
</organism>
<feature type="transmembrane region" description="Helical" evidence="1">
    <location>
        <begin position="12"/>
        <end position="34"/>
    </location>
</feature>
<keyword evidence="1" id="KW-0472">Membrane</keyword>
<keyword evidence="1" id="KW-0812">Transmembrane</keyword>
<protein>
    <submittedName>
        <fullName evidence="2">Ellis van Creveld protein 2 like protein</fullName>
    </submittedName>
</protein>
<accession>A0A8S5UQ76</accession>
<reference evidence="2" key="1">
    <citation type="journal article" date="2021" name="Proc. Natl. Acad. Sci. U.S.A.">
        <title>A Catalog of Tens of Thousands of Viruses from Human Metagenomes Reveals Hidden Associations with Chronic Diseases.</title>
        <authorList>
            <person name="Tisza M.J."/>
            <person name="Buck C.B."/>
        </authorList>
    </citation>
    <scope>NUCLEOTIDE SEQUENCE</scope>
    <source>
        <strain evidence="2">CtTUL13</strain>
    </source>
</reference>
<name>A0A8S5UQ76_9VIRU</name>
<keyword evidence="1" id="KW-1133">Transmembrane helix</keyword>
<evidence type="ECO:0000256" key="1">
    <source>
        <dbReference type="SAM" id="Phobius"/>
    </source>
</evidence>
<evidence type="ECO:0000313" key="2">
    <source>
        <dbReference type="EMBL" id="DAF96587.1"/>
    </source>
</evidence>
<sequence length="37" mass="4134">MIDLGLSAEQYHFLMALSGILVGFLLNLIFVLLINKI</sequence>